<evidence type="ECO:0000256" key="5">
    <source>
        <dbReference type="ARBA" id="ARBA00022944"/>
    </source>
</evidence>
<keyword evidence="3" id="KW-1003">Cell membrane</keyword>
<comment type="similarity">
    <text evidence="2">Belongs to the CDP-glycerol glycerophosphotransferase family.</text>
</comment>
<dbReference type="Gene3D" id="3.40.50.12580">
    <property type="match status" value="1"/>
</dbReference>
<comment type="subcellular location">
    <subcellularLocation>
        <location evidence="1">Cell membrane</location>
        <topology evidence="1">Peripheral membrane protein</topology>
    </subcellularLocation>
</comment>
<dbReference type="InterPro" id="IPR007554">
    <property type="entry name" value="Glycerophosphate_synth"/>
</dbReference>
<keyword evidence="4" id="KW-0808">Transferase</keyword>
<evidence type="ECO:0000313" key="7">
    <source>
        <dbReference type="EMBL" id="HIZ45501.1"/>
    </source>
</evidence>
<accession>A0A9D2JD71</accession>
<keyword evidence="5" id="KW-0777">Teichoic acid biosynthesis</keyword>
<evidence type="ECO:0000313" key="8">
    <source>
        <dbReference type="Proteomes" id="UP000824062"/>
    </source>
</evidence>
<evidence type="ECO:0000256" key="6">
    <source>
        <dbReference type="ARBA" id="ARBA00023136"/>
    </source>
</evidence>
<dbReference type="AlphaFoldDB" id="A0A9D2JD71"/>
<reference evidence="7" key="1">
    <citation type="journal article" date="2021" name="PeerJ">
        <title>Extensive microbial diversity within the chicken gut microbiome revealed by metagenomics and culture.</title>
        <authorList>
            <person name="Gilroy R."/>
            <person name="Ravi A."/>
            <person name="Getino M."/>
            <person name="Pursley I."/>
            <person name="Horton D.L."/>
            <person name="Alikhan N.F."/>
            <person name="Baker D."/>
            <person name="Gharbi K."/>
            <person name="Hall N."/>
            <person name="Watson M."/>
            <person name="Adriaenssens E.M."/>
            <person name="Foster-Nyarko E."/>
            <person name="Jarju S."/>
            <person name="Secka A."/>
            <person name="Antonio M."/>
            <person name="Oren A."/>
            <person name="Chaudhuri R.R."/>
            <person name="La Ragione R."/>
            <person name="Hildebrand F."/>
            <person name="Pallen M.J."/>
        </authorList>
    </citation>
    <scope>NUCLEOTIDE SEQUENCE</scope>
    <source>
        <strain evidence="7">ChiHjej12B11-14209</strain>
    </source>
</reference>
<dbReference type="InterPro" id="IPR043149">
    <property type="entry name" value="TagF_N"/>
</dbReference>
<gene>
    <name evidence="7" type="ORF">IAA19_00545</name>
</gene>
<evidence type="ECO:0000256" key="3">
    <source>
        <dbReference type="ARBA" id="ARBA00022475"/>
    </source>
</evidence>
<dbReference type="GO" id="GO:0005886">
    <property type="term" value="C:plasma membrane"/>
    <property type="evidence" value="ECO:0007669"/>
    <property type="project" value="UniProtKB-SubCell"/>
</dbReference>
<organism evidence="7 8">
    <name type="scientific">Candidatus Olsenella pullistercoris</name>
    <dbReference type="NCBI Taxonomy" id="2838712"/>
    <lineage>
        <taxon>Bacteria</taxon>
        <taxon>Bacillati</taxon>
        <taxon>Actinomycetota</taxon>
        <taxon>Coriobacteriia</taxon>
        <taxon>Coriobacteriales</taxon>
        <taxon>Atopobiaceae</taxon>
        <taxon>Olsenella</taxon>
    </lineage>
</organism>
<reference evidence="7" key="2">
    <citation type="submission" date="2021-04" db="EMBL/GenBank/DDBJ databases">
        <authorList>
            <person name="Gilroy R."/>
        </authorList>
    </citation>
    <scope>NUCLEOTIDE SEQUENCE</scope>
    <source>
        <strain evidence="7">ChiHjej12B11-14209</strain>
    </source>
</reference>
<protein>
    <submittedName>
        <fullName evidence="7">CDP-glycerol glycerophosphotransferase family protein</fullName>
    </submittedName>
</protein>
<dbReference type="GO" id="GO:0019350">
    <property type="term" value="P:teichoic acid biosynthetic process"/>
    <property type="evidence" value="ECO:0007669"/>
    <property type="project" value="UniProtKB-KW"/>
</dbReference>
<dbReference type="InterPro" id="IPR043148">
    <property type="entry name" value="TagF_C"/>
</dbReference>
<evidence type="ECO:0000256" key="1">
    <source>
        <dbReference type="ARBA" id="ARBA00004202"/>
    </source>
</evidence>
<dbReference type="SUPFAM" id="SSF53756">
    <property type="entry name" value="UDP-Glycosyltransferase/glycogen phosphorylase"/>
    <property type="match status" value="1"/>
</dbReference>
<name>A0A9D2JD71_9ACTN</name>
<dbReference type="Pfam" id="PF04464">
    <property type="entry name" value="Glyphos_transf"/>
    <property type="match status" value="1"/>
</dbReference>
<proteinExistence type="inferred from homology"/>
<evidence type="ECO:0000256" key="4">
    <source>
        <dbReference type="ARBA" id="ARBA00022679"/>
    </source>
</evidence>
<dbReference type="GO" id="GO:0047355">
    <property type="term" value="F:CDP-glycerol glycerophosphotransferase activity"/>
    <property type="evidence" value="ECO:0007669"/>
    <property type="project" value="InterPro"/>
</dbReference>
<dbReference type="Gene3D" id="3.40.50.11820">
    <property type="match status" value="1"/>
</dbReference>
<evidence type="ECO:0000256" key="2">
    <source>
        <dbReference type="ARBA" id="ARBA00010488"/>
    </source>
</evidence>
<dbReference type="PANTHER" id="PTHR37316">
    <property type="entry name" value="TEICHOIC ACID GLYCEROL-PHOSPHATE PRIMASE"/>
    <property type="match status" value="1"/>
</dbReference>
<dbReference type="PANTHER" id="PTHR37316:SF3">
    <property type="entry name" value="TEICHOIC ACID GLYCEROL-PHOSPHATE TRANSFERASE"/>
    <property type="match status" value="1"/>
</dbReference>
<comment type="caution">
    <text evidence="7">The sequence shown here is derived from an EMBL/GenBank/DDBJ whole genome shotgun (WGS) entry which is preliminary data.</text>
</comment>
<keyword evidence="6" id="KW-0472">Membrane</keyword>
<dbReference type="Proteomes" id="UP000824062">
    <property type="component" value="Unassembled WGS sequence"/>
</dbReference>
<dbReference type="EMBL" id="DXBM01000010">
    <property type="protein sequence ID" value="HIZ45501.1"/>
    <property type="molecule type" value="Genomic_DNA"/>
</dbReference>
<dbReference type="InterPro" id="IPR051612">
    <property type="entry name" value="Teichoic_Acid_Biosynth"/>
</dbReference>
<sequence>MRTIGALRRVVRAAGLGVLRHMPRTRLVVRRRYWAHEARKYDALAASAPVDERLVFFESFGGRSLSCSPRAIYLEMLSQPRFSGHRFVWSFKGVEHVASERENPLLADARTSVVCRGSEEYFRALASAKVLVLNTRLPEYVTPKPEQVFVQCWHGTPLKRLGYDVQIETTNALNTTSELADRFGMDARKWTYLLSPSPYCSQHLADAFGLPEERRAEVVLEEGYPRNDEIARAAADGSGARQRELRRALGVPEGKRALLYAPTWRDDSYRAGVGYTFDYLIDFDLLRQELGDEWVVLFRPHYYIANHFDFSAYEGFVIDVSAWDNVNELYIAADALVTDYSSVMFDYAILRRPMALFVPDYESYRDDIRGFYFDLSEVPGPLCAKTPELVRALSDEGSYWERYGEKYDAWVARFCPKDDGHAAERVIERVWGRA</sequence>